<evidence type="ECO:0000313" key="1">
    <source>
        <dbReference type="EMBL" id="KAJ8884685.1"/>
    </source>
</evidence>
<dbReference type="Proteomes" id="UP001159363">
    <property type="component" value="Chromosome 4"/>
</dbReference>
<sequence>MDLFAKLNDQEYSTNATFLMGFLIITPVQLRHHEIYDNSYDSRRQGSVRYTIPNGKGDLLRVCKITFMVVFAAGKKKRLEILIKMNKRGNITFTDHRTRHAPSKYSETYRICVKQHINSSFAKLAITAEEEYLSPGVNISILYLHLKEKFPETMVSDMYYRRPKQVLCSQKQHTRSTVKRQAETHSLFKSNISSSQHIDSDTCSMSMDLQQVMFVSTLTQSEMIYHGQ</sequence>
<evidence type="ECO:0000313" key="2">
    <source>
        <dbReference type="Proteomes" id="UP001159363"/>
    </source>
</evidence>
<keyword evidence="2" id="KW-1185">Reference proteome</keyword>
<dbReference type="EMBL" id="JARBHB010000005">
    <property type="protein sequence ID" value="KAJ8884685.1"/>
    <property type="molecule type" value="Genomic_DNA"/>
</dbReference>
<name>A0ABQ9HJZ6_9NEOP</name>
<comment type="caution">
    <text evidence="1">The sequence shown here is derived from an EMBL/GenBank/DDBJ whole genome shotgun (WGS) entry which is preliminary data.</text>
</comment>
<accession>A0ABQ9HJZ6</accession>
<gene>
    <name evidence="1" type="ORF">PR048_016543</name>
</gene>
<organism evidence="1 2">
    <name type="scientific">Dryococelus australis</name>
    <dbReference type="NCBI Taxonomy" id="614101"/>
    <lineage>
        <taxon>Eukaryota</taxon>
        <taxon>Metazoa</taxon>
        <taxon>Ecdysozoa</taxon>
        <taxon>Arthropoda</taxon>
        <taxon>Hexapoda</taxon>
        <taxon>Insecta</taxon>
        <taxon>Pterygota</taxon>
        <taxon>Neoptera</taxon>
        <taxon>Polyneoptera</taxon>
        <taxon>Phasmatodea</taxon>
        <taxon>Verophasmatodea</taxon>
        <taxon>Anareolatae</taxon>
        <taxon>Phasmatidae</taxon>
        <taxon>Eurycanthinae</taxon>
        <taxon>Dryococelus</taxon>
    </lineage>
</organism>
<protein>
    <submittedName>
        <fullName evidence="1">Uncharacterized protein</fullName>
    </submittedName>
</protein>
<proteinExistence type="predicted"/>
<reference evidence="1 2" key="1">
    <citation type="submission" date="2023-02" db="EMBL/GenBank/DDBJ databases">
        <title>LHISI_Scaffold_Assembly.</title>
        <authorList>
            <person name="Stuart O.P."/>
            <person name="Cleave R."/>
            <person name="Magrath M.J.L."/>
            <person name="Mikheyev A.S."/>
        </authorList>
    </citation>
    <scope>NUCLEOTIDE SEQUENCE [LARGE SCALE GENOMIC DNA]</scope>
    <source>
        <strain evidence="1">Daus_M_001</strain>
        <tissue evidence="1">Leg muscle</tissue>
    </source>
</reference>